<evidence type="ECO:0000256" key="3">
    <source>
        <dbReference type="ARBA" id="ARBA00022763"/>
    </source>
</evidence>
<evidence type="ECO:0000313" key="7">
    <source>
        <dbReference type="Proteomes" id="UP001296943"/>
    </source>
</evidence>
<proteinExistence type="predicted"/>
<dbReference type="Pfam" id="PF00730">
    <property type="entry name" value="HhH-GPD"/>
    <property type="match status" value="1"/>
</dbReference>
<keyword evidence="3" id="KW-0227">DNA damage</keyword>
<dbReference type="PANTHER" id="PTHR43003:SF5">
    <property type="entry name" value="DNA-3-METHYLADENINE GLYCOSYLASE"/>
    <property type="match status" value="1"/>
</dbReference>
<dbReference type="EC" id="3.2.2.21" evidence="2"/>
<keyword evidence="7" id="KW-1185">Reference proteome</keyword>
<dbReference type="PANTHER" id="PTHR43003">
    <property type="entry name" value="DNA-3-METHYLADENINE GLYCOSYLASE"/>
    <property type="match status" value="1"/>
</dbReference>
<comment type="caution">
    <text evidence="6">The sequence shown here is derived from an EMBL/GenBank/DDBJ whole genome shotgun (WGS) entry which is preliminary data.</text>
</comment>
<dbReference type="InterPro" id="IPR051912">
    <property type="entry name" value="Alkylbase_DNA_Glycosylase/TA"/>
</dbReference>
<accession>A0ABS2N2V8</accession>
<protein>
    <recommendedName>
        <fullName evidence="2">DNA-3-methyladenine glycosylase II</fullName>
        <ecNumber evidence="2">3.2.2.21</ecNumber>
    </recommendedName>
</protein>
<evidence type="ECO:0000256" key="2">
    <source>
        <dbReference type="ARBA" id="ARBA00012000"/>
    </source>
</evidence>
<dbReference type="SMART" id="SM00478">
    <property type="entry name" value="ENDO3c"/>
    <property type="match status" value="1"/>
</dbReference>
<dbReference type="GO" id="GO:0003905">
    <property type="term" value="F:alkylbase DNA N-glycosylase activity"/>
    <property type="evidence" value="ECO:0007669"/>
    <property type="project" value="UniProtKB-EC"/>
</dbReference>
<evidence type="ECO:0000256" key="1">
    <source>
        <dbReference type="ARBA" id="ARBA00000086"/>
    </source>
</evidence>
<dbReference type="Gene3D" id="1.10.1670.40">
    <property type="match status" value="1"/>
</dbReference>
<dbReference type="SUPFAM" id="SSF48150">
    <property type="entry name" value="DNA-glycosylase"/>
    <property type="match status" value="1"/>
</dbReference>
<evidence type="ECO:0000256" key="4">
    <source>
        <dbReference type="ARBA" id="ARBA00023204"/>
    </source>
</evidence>
<name>A0ABS2N2V8_9BACI</name>
<gene>
    <name evidence="6" type="ORF">JOC48_002935</name>
</gene>
<keyword evidence="6" id="KW-0378">Hydrolase</keyword>
<evidence type="ECO:0000259" key="5">
    <source>
        <dbReference type="SMART" id="SM00478"/>
    </source>
</evidence>
<evidence type="ECO:0000313" key="6">
    <source>
        <dbReference type="EMBL" id="MBM7572431.1"/>
    </source>
</evidence>
<sequence length="288" mass="33792">MWKETYRLETMYDYNYVLQRLAMDPLVKLDVESNEIYVPVELENDKHVVKVKFFGSIKKPTVEISSNSLEVKDKLLFIITDIFQWDVGLDQVNNHFSTTNLAQLFKNYPGTPIVKDFHLYGSLMKTIIHQQLNMRFAYRLSTRFVEKYGTREQGVWFYPNPSVVADVSYDELRQLQFSQRKAEYVIDTSRKIVNNELDLKDLSKAVDQTIVQTLTSIRGIGNWTAQSWLLFGLGRQDLFPLTDIGVQNALKKLFQLERKPSIQEMIEWSGEWSPFRSYATMTLWRSIE</sequence>
<dbReference type="RefSeq" id="WP_204500816.1">
    <property type="nucleotide sequence ID" value="NZ_JAFBDR010000017.1"/>
</dbReference>
<dbReference type="InterPro" id="IPR011257">
    <property type="entry name" value="DNA_glycosylase"/>
</dbReference>
<reference evidence="6 7" key="1">
    <citation type="submission" date="2021-01" db="EMBL/GenBank/DDBJ databases">
        <title>Genomic Encyclopedia of Type Strains, Phase IV (KMG-IV): sequencing the most valuable type-strain genomes for metagenomic binning, comparative biology and taxonomic classification.</title>
        <authorList>
            <person name="Goeker M."/>
        </authorList>
    </citation>
    <scope>NUCLEOTIDE SEQUENCE [LARGE SCALE GENOMIC DNA]</scope>
    <source>
        <strain evidence="6 7">DSM 23711</strain>
    </source>
</reference>
<dbReference type="Gene3D" id="1.10.340.30">
    <property type="entry name" value="Hypothetical protein, domain 2"/>
    <property type="match status" value="1"/>
</dbReference>
<dbReference type="InterPro" id="IPR003265">
    <property type="entry name" value="HhH-GPD_domain"/>
</dbReference>
<organism evidence="6 7">
    <name type="scientific">Aquibacillus albus</name>
    <dbReference type="NCBI Taxonomy" id="1168171"/>
    <lineage>
        <taxon>Bacteria</taxon>
        <taxon>Bacillati</taxon>
        <taxon>Bacillota</taxon>
        <taxon>Bacilli</taxon>
        <taxon>Bacillales</taxon>
        <taxon>Bacillaceae</taxon>
        <taxon>Aquibacillus</taxon>
    </lineage>
</organism>
<dbReference type="Proteomes" id="UP001296943">
    <property type="component" value="Unassembled WGS sequence"/>
</dbReference>
<keyword evidence="6" id="KW-0326">Glycosidase</keyword>
<dbReference type="CDD" id="cd00056">
    <property type="entry name" value="ENDO3c"/>
    <property type="match status" value="1"/>
</dbReference>
<comment type="catalytic activity">
    <reaction evidence="1">
        <text>Hydrolysis of alkylated DNA, releasing 3-methyladenine, 3-methylguanine, 7-methylguanine and 7-methyladenine.</text>
        <dbReference type="EC" id="3.2.2.21"/>
    </reaction>
</comment>
<keyword evidence="4" id="KW-0234">DNA repair</keyword>
<dbReference type="EMBL" id="JAFBDR010000017">
    <property type="protein sequence ID" value="MBM7572431.1"/>
    <property type="molecule type" value="Genomic_DNA"/>
</dbReference>
<feature type="domain" description="HhH-GPD" evidence="5">
    <location>
        <begin position="128"/>
        <end position="288"/>
    </location>
</feature>